<dbReference type="EMBL" id="JACHDR010000002">
    <property type="protein sequence ID" value="MBB5513953.1"/>
    <property type="molecule type" value="Genomic_DNA"/>
</dbReference>
<organism evidence="10 11">
    <name type="scientific">Neomicrococcus aestuarii</name>
    <dbReference type="NCBI Taxonomy" id="556325"/>
    <lineage>
        <taxon>Bacteria</taxon>
        <taxon>Bacillati</taxon>
        <taxon>Actinomycetota</taxon>
        <taxon>Actinomycetes</taxon>
        <taxon>Micrococcales</taxon>
        <taxon>Micrococcaceae</taxon>
        <taxon>Neomicrococcus</taxon>
    </lineage>
</organism>
<feature type="region of interest" description="Disordered" evidence="9">
    <location>
        <begin position="351"/>
        <end position="385"/>
    </location>
</feature>
<sequence length="385" mass="39693">MAALHLAAVVLLAIGTAGGGQPLALGLLLTAYLAGVKHSYDWDHLAAIDNSTRKFVAQHQDPVSVGFAFSLGHSSVVVLAGVLVVAGATMAGHLMEDGSAGNLVLGVIGSGVSGLFLLMMGLFNGSAFIRAAGAYRRARMGGRIDAADLEAKGFMALLLAKPLARVRRPRNIYVIGFLFGLGFDTATTIGLLVLTTAASLSGVSAPTLIALPLAFTAAMTLCDSLNGVAMMRMYRSALEDPLRRLGFNAAVTGISALSALFIATMTLGGLLNTAFRLEDPVTSWLGSVDLGDAGLLLVALLLMCWAASAVRRCPVRNAESLDAPSGGATTAGAGQASNQATVVGQVNAGRSTQRGQVGGNAPFTGHHLNPRQRDIGPVPRWHKGR</sequence>
<feature type="transmembrane region" description="Helical" evidence="8">
    <location>
        <begin position="203"/>
        <end position="225"/>
    </location>
</feature>
<keyword evidence="3 8" id="KW-0813">Transport</keyword>
<evidence type="ECO:0000256" key="2">
    <source>
        <dbReference type="ARBA" id="ARBA00010892"/>
    </source>
</evidence>
<evidence type="ECO:0000313" key="10">
    <source>
        <dbReference type="EMBL" id="MBB5513953.1"/>
    </source>
</evidence>
<keyword evidence="4" id="KW-0533">Nickel</keyword>
<proteinExistence type="inferred from homology"/>
<feature type="transmembrane region" description="Helical" evidence="8">
    <location>
        <begin position="172"/>
        <end position="197"/>
    </location>
</feature>
<comment type="similarity">
    <text evidence="2 8">Belongs to the NiCoT transporter (TC 2.A.52) family.</text>
</comment>
<feature type="transmembrane region" description="Helical" evidence="8">
    <location>
        <begin position="71"/>
        <end position="91"/>
    </location>
</feature>
<evidence type="ECO:0000256" key="7">
    <source>
        <dbReference type="ARBA" id="ARBA00023136"/>
    </source>
</evidence>
<feature type="transmembrane region" description="Helical" evidence="8">
    <location>
        <begin position="245"/>
        <end position="270"/>
    </location>
</feature>
<feature type="transmembrane region" description="Helical" evidence="8">
    <location>
        <begin position="290"/>
        <end position="310"/>
    </location>
</feature>
<name>A0A7W8TW77_9MICC</name>
<feature type="transmembrane region" description="Helical" evidence="8">
    <location>
        <begin position="103"/>
        <end position="123"/>
    </location>
</feature>
<evidence type="ECO:0000256" key="1">
    <source>
        <dbReference type="ARBA" id="ARBA00004127"/>
    </source>
</evidence>
<dbReference type="InterPro" id="IPR004688">
    <property type="entry name" value="Ni/Co_transpt"/>
</dbReference>
<dbReference type="PANTHER" id="PTHR31611:SF0">
    <property type="entry name" value="HIGH-AFFINITY NICKEL TRANSPORT PROTEIN NIC1"/>
    <property type="match status" value="1"/>
</dbReference>
<evidence type="ECO:0000256" key="6">
    <source>
        <dbReference type="ARBA" id="ARBA00022989"/>
    </source>
</evidence>
<comment type="subcellular location">
    <subcellularLocation>
        <location evidence="8">Cell membrane</location>
        <topology evidence="8">Multi-pass membrane protein</topology>
    </subcellularLocation>
    <subcellularLocation>
        <location evidence="1">Endomembrane system</location>
        <topology evidence="1">Multi-pass membrane protein</topology>
    </subcellularLocation>
</comment>
<keyword evidence="7 8" id="KW-0472">Membrane</keyword>
<dbReference type="AlphaFoldDB" id="A0A7W8TW77"/>
<protein>
    <recommendedName>
        <fullName evidence="8">Nickel/cobalt efflux system</fullName>
    </recommendedName>
</protein>
<dbReference type="GO" id="GO:0005886">
    <property type="term" value="C:plasma membrane"/>
    <property type="evidence" value="ECO:0007669"/>
    <property type="project" value="UniProtKB-SubCell"/>
</dbReference>
<evidence type="ECO:0000313" key="11">
    <source>
        <dbReference type="Proteomes" id="UP000580797"/>
    </source>
</evidence>
<dbReference type="GO" id="GO:0015099">
    <property type="term" value="F:nickel cation transmembrane transporter activity"/>
    <property type="evidence" value="ECO:0007669"/>
    <property type="project" value="UniProtKB-UniRule"/>
</dbReference>
<dbReference type="Proteomes" id="UP000580797">
    <property type="component" value="Unassembled WGS sequence"/>
</dbReference>
<dbReference type="PANTHER" id="PTHR31611">
    <property type="entry name" value="HIGH-AFFINITY NICKEL TRANSPORT PROTEIN NIC1"/>
    <property type="match status" value="1"/>
</dbReference>
<keyword evidence="5 8" id="KW-0812">Transmembrane</keyword>
<comment type="caution">
    <text evidence="10">The sequence shown here is derived from an EMBL/GenBank/DDBJ whole genome shotgun (WGS) entry which is preliminary data.</text>
</comment>
<keyword evidence="6 8" id="KW-1133">Transmembrane helix</keyword>
<evidence type="ECO:0000256" key="5">
    <source>
        <dbReference type="ARBA" id="ARBA00022692"/>
    </source>
</evidence>
<accession>A0A7W8TW77</accession>
<dbReference type="GO" id="GO:0012505">
    <property type="term" value="C:endomembrane system"/>
    <property type="evidence" value="ECO:0007669"/>
    <property type="project" value="UniProtKB-SubCell"/>
</dbReference>
<evidence type="ECO:0000256" key="9">
    <source>
        <dbReference type="SAM" id="MobiDB-lite"/>
    </source>
</evidence>
<evidence type="ECO:0000256" key="3">
    <source>
        <dbReference type="ARBA" id="ARBA00022448"/>
    </source>
</evidence>
<reference evidence="10 11" key="1">
    <citation type="submission" date="2020-08" db="EMBL/GenBank/DDBJ databases">
        <title>Sequencing the genomes of 1000 actinobacteria strains.</title>
        <authorList>
            <person name="Klenk H.-P."/>
        </authorList>
    </citation>
    <scope>NUCLEOTIDE SEQUENCE [LARGE SCALE GENOMIC DNA]</scope>
    <source>
        <strain evidence="10 11">DSM 105783</strain>
    </source>
</reference>
<evidence type="ECO:0000256" key="4">
    <source>
        <dbReference type="ARBA" id="ARBA00022596"/>
    </source>
</evidence>
<dbReference type="InterPro" id="IPR011541">
    <property type="entry name" value="Ni/Co_transpt_high_affinity"/>
</dbReference>
<dbReference type="Pfam" id="PF03824">
    <property type="entry name" value="NicO"/>
    <property type="match status" value="1"/>
</dbReference>
<evidence type="ECO:0000256" key="8">
    <source>
        <dbReference type="RuleBase" id="RU362101"/>
    </source>
</evidence>
<gene>
    <name evidence="10" type="ORF">HD598_002700</name>
</gene>